<dbReference type="EMBL" id="CACRSJ010000105">
    <property type="protein sequence ID" value="VYS55077.1"/>
    <property type="molecule type" value="Genomic_DNA"/>
</dbReference>
<dbReference type="OMA" id="FFPEMGQ"/>
<gene>
    <name evidence="4" type="ordered locus">At2g40520</name>
    <name evidence="5" type="ordered locus">AXX17_At2g37630</name>
    <name evidence="6" type="ORF">AN1_LOCUS10532</name>
</gene>
<dbReference type="ExpressionAtlas" id="A0A384L5I9">
    <property type="expression patterns" value="baseline and differential"/>
</dbReference>
<dbReference type="KEGG" id="ath:AT2G40520"/>
<evidence type="ECO:0000259" key="3">
    <source>
        <dbReference type="Pfam" id="PF26180"/>
    </source>
</evidence>
<evidence type="ECO:0000313" key="4">
    <source>
        <dbReference type="Araport" id="AT2G40520"/>
    </source>
</evidence>
<evidence type="ECO:0000256" key="1">
    <source>
        <dbReference type="SAM" id="MobiDB-lite"/>
    </source>
</evidence>
<dbReference type="EMBL" id="LUHQ01000002">
    <property type="protein sequence ID" value="OAP07168.1"/>
    <property type="molecule type" value="Genomic_DNA"/>
</dbReference>
<dbReference type="GeneID" id="818647"/>
<dbReference type="Pfam" id="PF22600">
    <property type="entry name" value="MTPAP-like_central"/>
    <property type="match status" value="1"/>
</dbReference>
<dbReference type="Pfam" id="PF26180">
    <property type="entry name" value="PAP-OAS1"/>
    <property type="match status" value="1"/>
</dbReference>
<dbReference type="InterPro" id="IPR058920">
    <property type="entry name" value="PAP-OAS1-bd-rel"/>
</dbReference>
<dbReference type="SUPFAM" id="SSF81301">
    <property type="entry name" value="Nucleotidyltransferase"/>
    <property type="match status" value="1"/>
</dbReference>
<dbReference type="InterPro" id="IPR043519">
    <property type="entry name" value="NT_sf"/>
</dbReference>
<reference evidence="7" key="1">
    <citation type="journal article" date="2016" name="Proc. Natl. Acad. Sci. U.S.A.">
        <title>Chromosome-level assembly of Arabidopsis thaliana Ler reveals the extent of translocation and inversion polymorphisms.</title>
        <authorList>
            <person name="Zapata L."/>
            <person name="Ding J."/>
            <person name="Willing E.M."/>
            <person name="Hartwig B."/>
            <person name="Bezdan D."/>
            <person name="Jiao W.B."/>
            <person name="Patel V."/>
            <person name="Velikkakam James G."/>
            <person name="Koornneef M."/>
            <person name="Ossowski S."/>
            <person name="Schneeberger K."/>
        </authorList>
    </citation>
    <scope>NUCLEOTIDE SEQUENCE [LARGE SCALE GENOMIC DNA]</scope>
    <source>
        <strain evidence="7">cv. Landsberg erecta</strain>
    </source>
</reference>
<dbReference type="CDD" id="cd05402">
    <property type="entry name" value="NT_PAP_TUTase"/>
    <property type="match status" value="1"/>
</dbReference>
<name>A0A384L5I9_ARATH</name>
<proteinExistence type="predicted"/>
<accession>A0A384L5I9</accession>
<evidence type="ECO:0000313" key="5">
    <source>
        <dbReference type="EMBL" id="OAP07168.1"/>
    </source>
</evidence>
<reference evidence="6 8" key="3">
    <citation type="submission" date="2019-11" db="EMBL/GenBank/DDBJ databases">
        <authorList>
            <person name="Jiao W.-B."/>
            <person name="Schneeberger K."/>
        </authorList>
    </citation>
    <scope>NUCLEOTIDE SEQUENCE [LARGE SCALE GENOMIC DNA]</scope>
    <source>
        <strain evidence="8">cv. An-1</strain>
    </source>
</reference>
<dbReference type="Araport" id="AT2G40520"/>
<dbReference type="Proteomes" id="UP000078284">
    <property type="component" value="Chromosome 2"/>
</dbReference>
<organism evidence="5 7">
    <name type="scientific">Arabidopsis thaliana</name>
    <name type="common">Mouse-ear cress</name>
    <dbReference type="NCBI Taxonomy" id="3702"/>
    <lineage>
        <taxon>Eukaryota</taxon>
        <taxon>Viridiplantae</taxon>
        <taxon>Streptophyta</taxon>
        <taxon>Embryophyta</taxon>
        <taxon>Tracheophyta</taxon>
        <taxon>Spermatophyta</taxon>
        <taxon>Magnoliopsida</taxon>
        <taxon>eudicotyledons</taxon>
        <taxon>Gunneridae</taxon>
        <taxon>Pentapetalae</taxon>
        <taxon>rosids</taxon>
        <taxon>malvids</taxon>
        <taxon>Brassicales</taxon>
        <taxon>Brassicaceae</taxon>
        <taxon>Camelineae</taxon>
        <taxon>Arabidopsis</taxon>
    </lineage>
</organism>
<dbReference type="InterPro" id="IPR054708">
    <property type="entry name" value="MTPAP-like_central"/>
</dbReference>
<feature type="compositionally biased region" description="Polar residues" evidence="1">
    <location>
        <begin position="470"/>
        <end position="495"/>
    </location>
</feature>
<dbReference type="AlphaFoldDB" id="A0A384L5I9"/>
<dbReference type="PANTHER" id="PTHR45979:SF20">
    <property type="entry name" value="NUCLEOTIDYLTRANSFERASE FAMILY PROTEIN"/>
    <property type="match status" value="1"/>
</dbReference>
<feature type="domain" description="PAP/OAS1 substrate-binding-related" evidence="3">
    <location>
        <begin position="172"/>
        <end position="357"/>
    </location>
</feature>
<evidence type="ECO:0000313" key="8">
    <source>
        <dbReference type="Proteomes" id="UP000426265"/>
    </source>
</evidence>
<dbReference type="SUPFAM" id="SSF81631">
    <property type="entry name" value="PAP/OAS1 substrate-binding domain"/>
    <property type="match status" value="1"/>
</dbReference>
<dbReference type="Gene3D" id="1.10.1410.10">
    <property type="match status" value="1"/>
</dbReference>
<evidence type="ECO:0000313" key="7">
    <source>
        <dbReference type="Proteomes" id="UP000078284"/>
    </source>
</evidence>
<dbReference type="SMR" id="A0A384L5I9"/>
<evidence type="ECO:0000313" key="6">
    <source>
        <dbReference type="EMBL" id="VYS55077.1"/>
    </source>
</evidence>
<dbReference type="Proteomes" id="UP000426265">
    <property type="component" value="Unassembled WGS sequence"/>
</dbReference>
<dbReference type="InterPro" id="IPR058921">
    <property type="entry name" value="PAP/OAS1-rel"/>
</dbReference>
<feature type="domain" description="Poly(A) RNA polymerase mitochondrial-like central palm" evidence="2">
    <location>
        <begin position="41"/>
        <end position="159"/>
    </location>
</feature>
<reference evidence="5" key="2">
    <citation type="submission" date="2016-03" db="EMBL/GenBank/DDBJ databases">
        <title>Full-length assembly of Arabidopsis thaliana Ler reveals the complement of translocations and inversions.</title>
        <authorList>
            <person name="Zapata L."/>
            <person name="Schneeberger K."/>
            <person name="Ossowski S."/>
        </authorList>
    </citation>
    <scope>NUCLEOTIDE SEQUENCE [LARGE SCALE GENOMIC DNA]</scope>
    <source>
        <tissue evidence="5">Leaf</tissue>
    </source>
</reference>
<dbReference type="PANTHER" id="PTHR45979">
    <property type="entry name" value="PAP/OAS1 SUBSTRATE-BINDING DOMAIN SUPERFAMILY"/>
    <property type="match status" value="1"/>
</dbReference>
<evidence type="ECO:0000259" key="2">
    <source>
        <dbReference type="Pfam" id="PF22600"/>
    </source>
</evidence>
<feature type="compositionally biased region" description="Polar residues" evidence="1">
    <location>
        <begin position="437"/>
        <end position="463"/>
    </location>
</feature>
<dbReference type="Gene3D" id="3.30.460.10">
    <property type="entry name" value="Beta Polymerase, domain 2"/>
    <property type="match status" value="1"/>
</dbReference>
<sequence length="502" mass="55904">MADHKGKVPVSLSASSSSLSLSPKTTPIEAEVWLIAEARAQEILCAIQPNYLAERSRNKIISNLQTLLWERLGIEVYLFGSMPLKTYLPDGDIDLTVLTHHASEEDCARAVCCVLEAEMGNSDLQVTGVQYVQAKVKVIKCSIRDVAFDISFNQLAGLGALCFLEQVDKAFGRDHLFKKSIILVKAWCFYESRILGANSGLISTYALAILVLNIVNMSYSSLSGPLAVLYKFINYYGSFDWKNYCVTVTGPVPISSLPDITETGNHEVFLDEKFFRECMELYSGETGVVEASRKYFPVKYYNILDPLKHSNNLGRSVTKGNMVRLRNCFMLGVQKLRDVLTLPGENVGWKLEKFFNVSLERNGKGQRQDVEEPVVAFGTGAADYSQLKGDFDRYRNNLIYGKWFHGESLHNWLPPSLDTTSWANISFYMSRVRNGFNGRNQEGPTSMPNIKQSPNNRRSNGTGTYIPGMSKQSNTAGCSSSKPSTVKSLPSASETQESKKNP</sequence>
<protein>
    <submittedName>
        <fullName evidence="5">Uncharacterized protein</fullName>
    </submittedName>
</protein>
<feature type="region of interest" description="Disordered" evidence="1">
    <location>
        <begin position="436"/>
        <end position="502"/>
    </location>
</feature>